<dbReference type="GO" id="GO:0005737">
    <property type="term" value="C:cytoplasm"/>
    <property type="evidence" value="ECO:0007669"/>
    <property type="project" value="TreeGrafter"/>
</dbReference>
<evidence type="ECO:0000256" key="1">
    <source>
        <dbReference type="ARBA" id="ARBA00022741"/>
    </source>
</evidence>
<comment type="caution">
    <text evidence="4">The sequence shown here is derived from an EMBL/GenBank/DDBJ whole genome shotgun (WGS) entry which is preliminary data.</text>
</comment>
<dbReference type="PANTHER" id="PTHR11638">
    <property type="entry name" value="ATP-DEPENDENT CLP PROTEASE"/>
    <property type="match status" value="1"/>
</dbReference>
<dbReference type="GO" id="GO:0005524">
    <property type="term" value="F:ATP binding"/>
    <property type="evidence" value="ECO:0007669"/>
    <property type="project" value="UniProtKB-KW"/>
</dbReference>
<organism evidence="4">
    <name type="scientific">candidate division WS2 bacterium ADurb.Bin280</name>
    <dbReference type="NCBI Taxonomy" id="1852829"/>
    <lineage>
        <taxon>Bacteria</taxon>
        <taxon>candidate division WS2</taxon>
    </lineage>
</organism>
<accession>A0A1V5SDH1</accession>
<dbReference type="Pfam" id="PF07724">
    <property type="entry name" value="AAA_2"/>
    <property type="match status" value="1"/>
</dbReference>
<dbReference type="InterPro" id="IPR050130">
    <property type="entry name" value="ClpA_ClpB"/>
</dbReference>
<keyword evidence="2" id="KW-0067">ATP-binding</keyword>
<reference evidence="4" key="1">
    <citation type="submission" date="2017-02" db="EMBL/GenBank/DDBJ databases">
        <title>Delving into the versatile metabolic prowess of the omnipresent phylum Bacteroidetes.</title>
        <authorList>
            <person name="Nobu M.K."/>
            <person name="Mei R."/>
            <person name="Narihiro T."/>
            <person name="Kuroda K."/>
            <person name="Liu W.-T."/>
        </authorList>
    </citation>
    <scope>NUCLEOTIDE SEQUENCE</scope>
    <source>
        <strain evidence="4">ADurb.Bin280</strain>
    </source>
</reference>
<keyword evidence="1" id="KW-0547">Nucleotide-binding</keyword>
<dbReference type="InterPro" id="IPR027417">
    <property type="entry name" value="P-loop_NTPase"/>
</dbReference>
<dbReference type="AlphaFoldDB" id="A0A1V5SDH1"/>
<feature type="domain" description="Clp ATPase C-terminal" evidence="3">
    <location>
        <begin position="141"/>
        <end position="227"/>
    </location>
</feature>
<dbReference type="PRINTS" id="PR00300">
    <property type="entry name" value="CLPPROTEASEA"/>
</dbReference>
<evidence type="ECO:0000259" key="3">
    <source>
        <dbReference type="SMART" id="SM01086"/>
    </source>
</evidence>
<dbReference type="Gene3D" id="1.10.8.60">
    <property type="match status" value="1"/>
</dbReference>
<dbReference type="PANTHER" id="PTHR11638:SF18">
    <property type="entry name" value="HEAT SHOCK PROTEIN 104"/>
    <property type="match status" value="1"/>
</dbReference>
<dbReference type="InterPro" id="IPR001270">
    <property type="entry name" value="ClpA/B"/>
</dbReference>
<dbReference type="Proteomes" id="UP000485367">
    <property type="component" value="Unassembled WGS sequence"/>
</dbReference>
<dbReference type="CDD" id="cd19499">
    <property type="entry name" value="RecA-like_ClpB_Hsp104-like"/>
    <property type="match status" value="1"/>
</dbReference>
<dbReference type="InterPro" id="IPR003959">
    <property type="entry name" value="ATPase_AAA_core"/>
</dbReference>
<protein>
    <submittedName>
        <fullName evidence="4">Chaperone protein ClpB</fullName>
    </submittedName>
</protein>
<name>A0A1V5SDH1_9BACT</name>
<dbReference type="EMBL" id="MWBO01000033">
    <property type="protein sequence ID" value="OQA52364.1"/>
    <property type="molecule type" value="Genomic_DNA"/>
</dbReference>
<gene>
    <name evidence="4" type="primary">clpB</name>
    <name evidence="4" type="ORF">BWY43_00540</name>
</gene>
<evidence type="ECO:0000313" key="4">
    <source>
        <dbReference type="EMBL" id="OQA52364.1"/>
    </source>
</evidence>
<proteinExistence type="predicted"/>
<dbReference type="Pfam" id="PF10431">
    <property type="entry name" value="ClpB_D2-small"/>
    <property type="match status" value="1"/>
</dbReference>
<dbReference type="Gene3D" id="3.40.50.300">
    <property type="entry name" value="P-loop containing nucleotide triphosphate hydrolases"/>
    <property type="match status" value="1"/>
</dbReference>
<dbReference type="GO" id="GO:0016887">
    <property type="term" value="F:ATP hydrolysis activity"/>
    <property type="evidence" value="ECO:0007669"/>
    <property type="project" value="InterPro"/>
</dbReference>
<dbReference type="SUPFAM" id="SSF52540">
    <property type="entry name" value="P-loop containing nucleoside triphosphate hydrolases"/>
    <property type="match status" value="1"/>
</dbReference>
<dbReference type="SMART" id="SM01086">
    <property type="entry name" value="ClpB_D2-small"/>
    <property type="match status" value="1"/>
</dbReference>
<dbReference type="GO" id="GO:0034605">
    <property type="term" value="P:cellular response to heat"/>
    <property type="evidence" value="ECO:0007669"/>
    <property type="project" value="TreeGrafter"/>
</dbReference>
<sequence length="227" mass="25407">MIRFDMSEFQEKQSVYRLIGSPPAAGSDGEKGQLTTAVSDNPFSLILFDEIEKAHPDILTLFLQVFDDGRLTDGTGKTVDFTNAIIICTSNAGSELIRQSILKNIRGEELKKQLLEHLQSKGMFRPEFLNRFDAVVAFHPLSQQDIVKVAGLMLESLRKAMLEKEIALKFTPKAVERLAQVGFDPVYGARPMRRAIQEKIENALARDMLEGKIPRGSTVTIEERDIA</sequence>
<dbReference type="InterPro" id="IPR019489">
    <property type="entry name" value="Clp_ATPase_C"/>
</dbReference>
<evidence type="ECO:0000256" key="2">
    <source>
        <dbReference type="ARBA" id="ARBA00022840"/>
    </source>
</evidence>